<sequence>MTVGRSAASTLVKSTRDSFMGFFLALPLGLAAASDSSAEVE</sequence>
<evidence type="ECO:0000313" key="1">
    <source>
        <dbReference type="EMBL" id="JAE26538.1"/>
    </source>
</evidence>
<accession>A0A0A9H105</accession>
<protein>
    <submittedName>
        <fullName evidence="1">Uncharacterized protein</fullName>
    </submittedName>
</protein>
<dbReference type="EMBL" id="GBRH01171358">
    <property type="protein sequence ID" value="JAE26538.1"/>
    <property type="molecule type" value="Transcribed_RNA"/>
</dbReference>
<dbReference type="AlphaFoldDB" id="A0A0A9H105"/>
<name>A0A0A9H105_ARUDO</name>
<proteinExistence type="predicted"/>
<organism evidence="1">
    <name type="scientific">Arundo donax</name>
    <name type="common">Giant reed</name>
    <name type="synonym">Donax arundinaceus</name>
    <dbReference type="NCBI Taxonomy" id="35708"/>
    <lineage>
        <taxon>Eukaryota</taxon>
        <taxon>Viridiplantae</taxon>
        <taxon>Streptophyta</taxon>
        <taxon>Embryophyta</taxon>
        <taxon>Tracheophyta</taxon>
        <taxon>Spermatophyta</taxon>
        <taxon>Magnoliopsida</taxon>
        <taxon>Liliopsida</taxon>
        <taxon>Poales</taxon>
        <taxon>Poaceae</taxon>
        <taxon>PACMAD clade</taxon>
        <taxon>Arundinoideae</taxon>
        <taxon>Arundineae</taxon>
        <taxon>Arundo</taxon>
    </lineage>
</organism>
<reference evidence="1" key="2">
    <citation type="journal article" date="2015" name="Data Brief">
        <title>Shoot transcriptome of the giant reed, Arundo donax.</title>
        <authorList>
            <person name="Barrero R.A."/>
            <person name="Guerrero F.D."/>
            <person name="Moolhuijzen P."/>
            <person name="Goolsby J.A."/>
            <person name="Tidwell J."/>
            <person name="Bellgard S.E."/>
            <person name="Bellgard M.I."/>
        </authorList>
    </citation>
    <scope>NUCLEOTIDE SEQUENCE</scope>
    <source>
        <tissue evidence="1">Shoot tissue taken approximately 20 cm above the soil surface</tissue>
    </source>
</reference>
<reference evidence="1" key="1">
    <citation type="submission" date="2014-09" db="EMBL/GenBank/DDBJ databases">
        <authorList>
            <person name="Magalhaes I.L.F."/>
            <person name="Oliveira U."/>
            <person name="Santos F.R."/>
            <person name="Vidigal T.H.D.A."/>
            <person name="Brescovit A.D."/>
            <person name="Santos A.J."/>
        </authorList>
    </citation>
    <scope>NUCLEOTIDE SEQUENCE</scope>
    <source>
        <tissue evidence="1">Shoot tissue taken approximately 20 cm above the soil surface</tissue>
    </source>
</reference>